<keyword evidence="10" id="KW-1185">Reference proteome</keyword>
<gene>
    <name evidence="9" type="ORF">A1O9_12257</name>
</gene>
<dbReference type="GO" id="GO:0016020">
    <property type="term" value="C:membrane"/>
    <property type="evidence" value="ECO:0007669"/>
    <property type="project" value="UniProtKB-SubCell"/>
</dbReference>
<dbReference type="InterPro" id="IPR005828">
    <property type="entry name" value="MFS_sugar_transport-like"/>
</dbReference>
<protein>
    <recommendedName>
        <fullName evidence="8">Major facilitator superfamily (MFS) profile domain-containing protein</fullName>
    </recommendedName>
</protein>
<dbReference type="PANTHER" id="PTHR48022:SF2">
    <property type="entry name" value="PLASTIDIC GLUCOSE TRANSPORTER 4"/>
    <property type="match status" value="1"/>
</dbReference>
<dbReference type="EMBL" id="AMGV01000022">
    <property type="protein sequence ID" value="KEF51622.1"/>
    <property type="molecule type" value="Genomic_DNA"/>
</dbReference>
<dbReference type="Pfam" id="PF00083">
    <property type="entry name" value="Sugar_tr"/>
    <property type="match status" value="1"/>
</dbReference>
<sequence length="548" mass="59449">MANKDLTGEKEPQDPVMVEHDDQPTVNLSSSLGVSSFMAIFAIWIALSGWMVNFDISYGGTVLQMESFRKSFGHCRMVKNPTTGVEQELCALSATAQSMVSFSQLFSAIGAAFSGLVGSYLGRRGAIQFGCLIVIIGAACQCATTGNYVAYNVCKCISCFGVGHVNAVGPLFGVEVIAPRRRGALVAVFGIGLSIGLLTSSCVCYGTSTIGNNWEWRTPVVIQIPLALMYAGGLTLFPESPRWLLLKGREEKARHAFAKFYGKDPHGPEITAQMRETQSYIELEMAQSGSVSWTGMFHKSYIRRTAISIFVNIAGPFSGIPLVGTYAAVFFAAAGVTKPFLTQVYLGVCGLVGACLGPFIIEYIGRRRSILFALAWMSSCMLVFSTVASGLGSSSEISRKLLIACICLWFFIYASCLSSSHWIVGAEVHSVSLRTYGGAIAVFAANAAFFAASFWTPYMINPTAGNMGTNVGYFYLGMSVVSFFIMFLLLPETARLSLEQIDDHFRSGRQAWRTSLSRNKLIAKGEMCDVTPEERNQSLSDAANKNRH</sequence>
<evidence type="ECO:0000256" key="5">
    <source>
        <dbReference type="ARBA" id="ARBA00023136"/>
    </source>
</evidence>
<feature type="transmembrane region" description="Helical" evidence="7">
    <location>
        <begin position="32"/>
        <end position="52"/>
    </location>
</feature>
<evidence type="ECO:0000256" key="6">
    <source>
        <dbReference type="SAM" id="MobiDB-lite"/>
    </source>
</evidence>
<feature type="region of interest" description="Disordered" evidence="6">
    <location>
        <begin position="1"/>
        <end position="21"/>
    </location>
</feature>
<evidence type="ECO:0000259" key="8">
    <source>
        <dbReference type="PROSITE" id="PS50850"/>
    </source>
</evidence>
<dbReference type="VEuPathDB" id="FungiDB:A1O9_12257"/>
<name>A0A072NW31_9EURO</name>
<evidence type="ECO:0000256" key="7">
    <source>
        <dbReference type="SAM" id="Phobius"/>
    </source>
</evidence>
<dbReference type="PROSITE" id="PS50850">
    <property type="entry name" value="MFS"/>
    <property type="match status" value="1"/>
</dbReference>
<comment type="caution">
    <text evidence="9">The sequence shown here is derived from an EMBL/GenBank/DDBJ whole genome shotgun (WGS) entry which is preliminary data.</text>
</comment>
<evidence type="ECO:0000256" key="4">
    <source>
        <dbReference type="ARBA" id="ARBA00022989"/>
    </source>
</evidence>
<dbReference type="InterPro" id="IPR020846">
    <property type="entry name" value="MFS_dom"/>
</dbReference>
<dbReference type="GeneID" id="25287151"/>
<evidence type="ECO:0000256" key="2">
    <source>
        <dbReference type="ARBA" id="ARBA00010992"/>
    </source>
</evidence>
<comment type="subcellular location">
    <subcellularLocation>
        <location evidence="1">Membrane</location>
        <topology evidence="1">Multi-pass membrane protein</topology>
    </subcellularLocation>
</comment>
<feature type="transmembrane region" description="Helical" evidence="7">
    <location>
        <begin position="370"/>
        <end position="389"/>
    </location>
</feature>
<feature type="transmembrane region" description="Helical" evidence="7">
    <location>
        <begin position="436"/>
        <end position="460"/>
    </location>
</feature>
<feature type="transmembrane region" description="Helical" evidence="7">
    <location>
        <begin position="220"/>
        <end position="237"/>
    </location>
</feature>
<feature type="transmembrane region" description="Helical" evidence="7">
    <location>
        <begin position="472"/>
        <end position="490"/>
    </location>
</feature>
<dbReference type="OrthoDB" id="6133115at2759"/>
<proteinExistence type="inferred from homology"/>
<keyword evidence="3 7" id="KW-0812">Transmembrane</keyword>
<feature type="transmembrane region" description="Helical" evidence="7">
    <location>
        <begin position="401"/>
        <end position="424"/>
    </location>
</feature>
<dbReference type="SUPFAM" id="SSF103473">
    <property type="entry name" value="MFS general substrate transporter"/>
    <property type="match status" value="1"/>
</dbReference>
<evidence type="ECO:0000313" key="9">
    <source>
        <dbReference type="EMBL" id="KEF51622.1"/>
    </source>
</evidence>
<dbReference type="InterPro" id="IPR050360">
    <property type="entry name" value="MFS_Sugar_Transporters"/>
</dbReference>
<dbReference type="PANTHER" id="PTHR48022">
    <property type="entry name" value="PLASTIDIC GLUCOSE TRANSPORTER 4"/>
    <property type="match status" value="1"/>
</dbReference>
<feature type="transmembrane region" description="Helical" evidence="7">
    <location>
        <begin position="309"/>
        <end position="334"/>
    </location>
</feature>
<dbReference type="STRING" id="1182545.A0A072NW31"/>
<keyword evidence="4 7" id="KW-1133">Transmembrane helix</keyword>
<dbReference type="HOGENOM" id="CLU_001265_30_1_1"/>
<feature type="transmembrane region" description="Helical" evidence="7">
    <location>
        <begin position="102"/>
        <end position="122"/>
    </location>
</feature>
<comment type="similarity">
    <text evidence="2">Belongs to the major facilitator superfamily. Sugar transporter (TC 2.A.1.1) family.</text>
</comment>
<evidence type="ECO:0000256" key="3">
    <source>
        <dbReference type="ARBA" id="ARBA00022692"/>
    </source>
</evidence>
<feature type="domain" description="Major facilitator superfamily (MFS) profile" evidence="8">
    <location>
        <begin position="41"/>
        <end position="494"/>
    </location>
</feature>
<feature type="transmembrane region" description="Helical" evidence="7">
    <location>
        <begin position="129"/>
        <end position="151"/>
    </location>
</feature>
<dbReference type="GO" id="GO:0005351">
    <property type="term" value="F:carbohydrate:proton symporter activity"/>
    <property type="evidence" value="ECO:0007669"/>
    <property type="project" value="TreeGrafter"/>
</dbReference>
<reference evidence="9 10" key="1">
    <citation type="submission" date="2013-03" db="EMBL/GenBank/DDBJ databases">
        <title>The Genome Sequence of Exophiala aquamarina CBS 119918.</title>
        <authorList>
            <consortium name="The Broad Institute Genomics Platform"/>
            <person name="Cuomo C."/>
            <person name="de Hoog S."/>
            <person name="Gorbushina A."/>
            <person name="Walker B."/>
            <person name="Young S.K."/>
            <person name="Zeng Q."/>
            <person name="Gargeya S."/>
            <person name="Fitzgerald M."/>
            <person name="Haas B."/>
            <person name="Abouelleil A."/>
            <person name="Allen A.W."/>
            <person name="Alvarado L."/>
            <person name="Arachchi H.M."/>
            <person name="Berlin A.M."/>
            <person name="Chapman S.B."/>
            <person name="Gainer-Dewar J."/>
            <person name="Goldberg J."/>
            <person name="Griggs A."/>
            <person name="Gujja S."/>
            <person name="Hansen M."/>
            <person name="Howarth C."/>
            <person name="Imamovic A."/>
            <person name="Ireland A."/>
            <person name="Larimer J."/>
            <person name="McCowan C."/>
            <person name="Murphy C."/>
            <person name="Pearson M."/>
            <person name="Poon T.W."/>
            <person name="Priest M."/>
            <person name="Roberts A."/>
            <person name="Saif S."/>
            <person name="Shea T."/>
            <person name="Sisk P."/>
            <person name="Sykes S."/>
            <person name="Wortman J."/>
            <person name="Nusbaum C."/>
            <person name="Birren B."/>
        </authorList>
    </citation>
    <scope>NUCLEOTIDE SEQUENCE [LARGE SCALE GENOMIC DNA]</scope>
    <source>
        <strain evidence="9 10">CBS 119918</strain>
    </source>
</reference>
<dbReference type="AlphaFoldDB" id="A0A072NW31"/>
<organism evidence="9 10">
    <name type="scientific">Exophiala aquamarina CBS 119918</name>
    <dbReference type="NCBI Taxonomy" id="1182545"/>
    <lineage>
        <taxon>Eukaryota</taxon>
        <taxon>Fungi</taxon>
        <taxon>Dikarya</taxon>
        <taxon>Ascomycota</taxon>
        <taxon>Pezizomycotina</taxon>
        <taxon>Eurotiomycetes</taxon>
        <taxon>Chaetothyriomycetidae</taxon>
        <taxon>Chaetothyriales</taxon>
        <taxon>Herpotrichiellaceae</taxon>
        <taxon>Exophiala</taxon>
    </lineage>
</organism>
<accession>A0A072NW31</accession>
<feature type="transmembrane region" description="Helical" evidence="7">
    <location>
        <begin position="340"/>
        <end position="361"/>
    </location>
</feature>
<feature type="transmembrane region" description="Helical" evidence="7">
    <location>
        <begin position="185"/>
        <end position="208"/>
    </location>
</feature>
<dbReference type="Gene3D" id="1.20.1250.20">
    <property type="entry name" value="MFS general substrate transporter like domains"/>
    <property type="match status" value="1"/>
</dbReference>
<evidence type="ECO:0000313" key="10">
    <source>
        <dbReference type="Proteomes" id="UP000027920"/>
    </source>
</evidence>
<dbReference type="Proteomes" id="UP000027920">
    <property type="component" value="Unassembled WGS sequence"/>
</dbReference>
<evidence type="ECO:0000256" key="1">
    <source>
        <dbReference type="ARBA" id="ARBA00004141"/>
    </source>
</evidence>
<keyword evidence="5 7" id="KW-0472">Membrane</keyword>
<dbReference type="RefSeq" id="XP_013254212.1">
    <property type="nucleotide sequence ID" value="XM_013398758.1"/>
</dbReference>
<feature type="transmembrane region" description="Helical" evidence="7">
    <location>
        <begin position="157"/>
        <end position="178"/>
    </location>
</feature>
<dbReference type="InterPro" id="IPR036259">
    <property type="entry name" value="MFS_trans_sf"/>
</dbReference>